<evidence type="ECO:0000313" key="1">
    <source>
        <dbReference type="EMBL" id="JAD64099.1"/>
    </source>
</evidence>
<proteinExistence type="predicted"/>
<reference evidence="1" key="2">
    <citation type="journal article" date="2015" name="Data Brief">
        <title>Shoot transcriptome of the giant reed, Arundo donax.</title>
        <authorList>
            <person name="Barrero R.A."/>
            <person name="Guerrero F.D."/>
            <person name="Moolhuijzen P."/>
            <person name="Goolsby J.A."/>
            <person name="Tidwell J."/>
            <person name="Bellgard S.E."/>
            <person name="Bellgard M.I."/>
        </authorList>
    </citation>
    <scope>NUCLEOTIDE SEQUENCE</scope>
    <source>
        <tissue evidence="1">Shoot tissue taken approximately 20 cm above the soil surface</tissue>
    </source>
</reference>
<accession>A0A0A9BJK0</accession>
<sequence>MGSQIFKHGNSESFIGVPNPPEMVALRARLAAQIGSVSG</sequence>
<dbReference type="EMBL" id="GBRH01233796">
    <property type="protein sequence ID" value="JAD64099.1"/>
    <property type="molecule type" value="Transcribed_RNA"/>
</dbReference>
<reference evidence="1" key="1">
    <citation type="submission" date="2014-09" db="EMBL/GenBank/DDBJ databases">
        <authorList>
            <person name="Magalhaes I.L.F."/>
            <person name="Oliveira U."/>
            <person name="Santos F.R."/>
            <person name="Vidigal T.H.D.A."/>
            <person name="Brescovit A.D."/>
            <person name="Santos A.J."/>
        </authorList>
    </citation>
    <scope>NUCLEOTIDE SEQUENCE</scope>
    <source>
        <tissue evidence="1">Shoot tissue taken approximately 20 cm above the soil surface</tissue>
    </source>
</reference>
<name>A0A0A9BJK0_ARUDO</name>
<organism evidence="1">
    <name type="scientific">Arundo donax</name>
    <name type="common">Giant reed</name>
    <name type="synonym">Donax arundinaceus</name>
    <dbReference type="NCBI Taxonomy" id="35708"/>
    <lineage>
        <taxon>Eukaryota</taxon>
        <taxon>Viridiplantae</taxon>
        <taxon>Streptophyta</taxon>
        <taxon>Embryophyta</taxon>
        <taxon>Tracheophyta</taxon>
        <taxon>Spermatophyta</taxon>
        <taxon>Magnoliopsida</taxon>
        <taxon>Liliopsida</taxon>
        <taxon>Poales</taxon>
        <taxon>Poaceae</taxon>
        <taxon>PACMAD clade</taxon>
        <taxon>Arundinoideae</taxon>
        <taxon>Arundineae</taxon>
        <taxon>Arundo</taxon>
    </lineage>
</organism>
<protein>
    <submittedName>
        <fullName evidence="1">Uncharacterized protein</fullName>
    </submittedName>
</protein>
<dbReference type="AlphaFoldDB" id="A0A0A9BJK0"/>